<keyword evidence="2" id="KW-1185">Reference proteome</keyword>
<proteinExistence type="predicted"/>
<dbReference type="AlphaFoldDB" id="A0AAE3KC33"/>
<dbReference type="Proteomes" id="UP001205843">
    <property type="component" value="Unassembled WGS sequence"/>
</dbReference>
<name>A0AAE3KC33_9GAMM</name>
<evidence type="ECO:0000313" key="2">
    <source>
        <dbReference type="Proteomes" id="UP001205843"/>
    </source>
</evidence>
<accession>A0AAE3KC33</accession>
<reference evidence="1" key="1">
    <citation type="submission" date="2022-03" db="EMBL/GenBank/DDBJ databases">
        <title>Genomic Encyclopedia of Type Strains, Phase III (KMG-III): the genomes of soil and plant-associated and newly described type strains.</title>
        <authorList>
            <person name="Whitman W."/>
        </authorList>
    </citation>
    <scope>NUCLEOTIDE SEQUENCE</scope>
    <source>
        <strain evidence="1">ANL 6-2</strain>
    </source>
</reference>
<sequence>MNRARMLPKWLFPWLLPQCELAIVIAAHAVIRQGLGKKREILGPEAVGLAPSGVWIPDQGVSRYRGGG</sequence>
<protein>
    <submittedName>
        <fullName evidence="1">Uncharacterized protein</fullName>
    </submittedName>
</protein>
<comment type="caution">
    <text evidence="1">The sequence shown here is derived from an EMBL/GenBank/DDBJ whole genome shotgun (WGS) entry which is preliminary data.</text>
</comment>
<organism evidence="1 2">
    <name type="scientific">Natronocella acetinitrilica</name>
    <dbReference type="NCBI Taxonomy" id="414046"/>
    <lineage>
        <taxon>Bacteria</taxon>
        <taxon>Pseudomonadati</taxon>
        <taxon>Pseudomonadota</taxon>
        <taxon>Gammaproteobacteria</taxon>
        <taxon>Chromatiales</taxon>
        <taxon>Ectothiorhodospiraceae</taxon>
        <taxon>Natronocella</taxon>
    </lineage>
</organism>
<evidence type="ECO:0000313" key="1">
    <source>
        <dbReference type="EMBL" id="MCP1676415.1"/>
    </source>
</evidence>
<dbReference type="RefSeq" id="WP_253482488.1">
    <property type="nucleotide sequence ID" value="NZ_JALJXV010000009.1"/>
</dbReference>
<gene>
    <name evidence="1" type="ORF">J2T57_003576</name>
</gene>
<dbReference type="EMBL" id="JALJXV010000009">
    <property type="protein sequence ID" value="MCP1676415.1"/>
    <property type="molecule type" value="Genomic_DNA"/>
</dbReference>